<dbReference type="SMART" id="SM00028">
    <property type="entry name" value="TPR"/>
    <property type="match status" value="3"/>
</dbReference>
<protein>
    <submittedName>
        <fullName evidence="6">TPR_REGION domain-containing protein</fullName>
    </submittedName>
</protein>
<dbReference type="InterPro" id="IPR011990">
    <property type="entry name" value="TPR-like_helical_dom_sf"/>
</dbReference>
<evidence type="ECO:0000256" key="3">
    <source>
        <dbReference type="ARBA" id="ARBA00022737"/>
    </source>
</evidence>
<dbReference type="PROSITE" id="PS50005">
    <property type="entry name" value="TPR"/>
    <property type="match status" value="1"/>
</dbReference>
<dbReference type="OrthoDB" id="286233at2759"/>
<dbReference type="Pfam" id="PF13424">
    <property type="entry name" value="TPR_12"/>
    <property type="match status" value="1"/>
</dbReference>
<organism evidence="5 6">
    <name type="scientific">Haemonchus contortus</name>
    <name type="common">Barber pole worm</name>
    <dbReference type="NCBI Taxonomy" id="6289"/>
    <lineage>
        <taxon>Eukaryota</taxon>
        <taxon>Metazoa</taxon>
        <taxon>Ecdysozoa</taxon>
        <taxon>Nematoda</taxon>
        <taxon>Chromadorea</taxon>
        <taxon>Rhabditida</taxon>
        <taxon>Rhabditina</taxon>
        <taxon>Rhabditomorpha</taxon>
        <taxon>Strongyloidea</taxon>
        <taxon>Trichostrongylidae</taxon>
        <taxon>Haemonchus</taxon>
    </lineage>
</organism>
<feature type="repeat" description="TPR" evidence="4">
    <location>
        <begin position="269"/>
        <end position="302"/>
    </location>
</feature>
<dbReference type="InterPro" id="IPR052386">
    <property type="entry name" value="GPSM"/>
</dbReference>
<evidence type="ECO:0000256" key="1">
    <source>
        <dbReference type="ARBA" id="ARBA00004496"/>
    </source>
</evidence>
<dbReference type="WBParaSite" id="HCON_00026920-00001">
    <property type="protein sequence ID" value="HCON_00026920-00001"/>
    <property type="gene ID" value="HCON_00026920"/>
</dbReference>
<keyword evidence="3" id="KW-0677">Repeat</keyword>
<evidence type="ECO:0000256" key="2">
    <source>
        <dbReference type="ARBA" id="ARBA00022490"/>
    </source>
</evidence>
<dbReference type="Proteomes" id="UP000025227">
    <property type="component" value="Unplaced"/>
</dbReference>
<evidence type="ECO:0000313" key="5">
    <source>
        <dbReference type="Proteomes" id="UP000025227"/>
    </source>
</evidence>
<dbReference type="AlphaFoldDB" id="A0A7I5E6D6"/>
<name>A0A7I5E6D6_HAECO</name>
<dbReference type="GO" id="GO:0001965">
    <property type="term" value="F:G-protein alpha-subunit binding"/>
    <property type="evidence" value="ECO:0007669"/>
    <property type="project" value="TreeGrafter"/>
</dbReference>
<comment type="subcellular location">
    <subcellularLocation>
        <location evidence="1">Cytoplasm</location>
    </subcellularLocation>
</comment>
<accession>A0A7I5E6D6</accession>
<dbReference type="PANTHER" id="PTHR45954">
    <property type="entry name" value="LD33695P"/>
    <property type="match status" value="1"/>
</dbReference>
<dbReference type="InterPro" id="IPR019734">
    <property type="entry name" value="TPR_rpt"/>
</dbReference>
<dbReference type="GO" id="GO:0005938">
    <property type="term" value="C:cell cortex"/>
    <property type="evidence" value="ECO:0007669"/>
    <property type="project" value="TreeGrafter"/>
</dbReference>
<reference evidence="6" key="1">
    <citation type="submission" date="2020-12" db="UniProtKB">
        <authorList>
            <consortium name="WormBaseParasite"/>
        </authorList>
    </citation>
    <scope>IDENTIFICATION</scope>
    <source>
        <strain evidence="6">MHco3</strain>
    </source>
</reference>
<dbReference type="GO" id="GO:0005092">
    <property type="term" value="F:GDP-dissociation inhibitor activity"/>
    <property type="evidence" value="ECO:0007669"/>
    <property type="project" value="TreeGrafter"/>
</dbReference>
<keyword evidence="5" id="KW-1185">Reference proteome</keyword>
<keyword evidence="2" id="KW-0963">Cytoplasm</keyword>
<evidence type="ECO:0000256" key="4">
    <source>
        <dbReference type="PROSITE-ProRule" id="PRU00339"/>
    </source>
</evidence>
<proteinExistence type="predicted"/>
<dbReference type="SUPFAM" id="SSF48452">
    <property type="entry name" value="TPR-like"/>
    <property type="match status" value="2"/>
</dbReference>
<evidence type="ECO:0000313" key="6">
    <source>
        <dbReference type="WBParaSite" id="HCON_00026920-00001"/>
    </source>
</evidence>
<dbReference type="PANTHER" id="PTHR45954:SF1">
    <property type="entry name" value="LD33695P"/>
    <property type="match status" value="1"/>
</dbReference>
<dbReference type="Gene3D" id="1.25.40.10">
    <property type="entry name" value="Tetratricopeptide repeat domain"/>
    <property type="match status" value="1"/>
</dbReference>
<keyword evidence="4" id="KW-0802">TPR repeat</keyword>
<sequence length="379" mass="44178">MFFVKRLSQLFRKKPPFTTSKEEPASVVNFYSKDVPVVQQYRPDSSDELITALPPEITSSKSAQSISTCPTSKEYQVNPFRDEMNFCCEREARREVIRLNHVLQSVPDDYDRQHAILYYELGNAYFALKAFDTCMQLFRKSRRIARSMVDPVTEAYVCGRLADVFRKRHLFREGIFYATHHVELAEKSQDEDCKSNGYFTLASQYYFRAKYHLLESDSFEEEKDLDYRLGTLRLDLGLSTIIMDLRNSVKFYTQCSEGFSKLGYKQKLATTYYYIGDSYFLLGDCKKALNYLLKAMEIGEQFDDNHLKQLIYSKLSSTYVLLSEFQLASKFSSEAVKTRIRMKERKTCSCSEKKAGSSREELRELWTSTMKNSLGCRYS</sequence>
<dbReference type="GO" id="GO:0000132">
    <property type="term" value="P:establishment of mitotic spindle orientation"/>
    <property type="evidence" value="ECO:0007669"/>
    <property type="project" value="TreeGrafter"/>
</dbReference>